<dbReference type="Pfam" id="PF01794">
    <property type="entry name" value="Ferric_reduct"/>
    <property type="match status" value="1"/>
</dbReference>
<dbReference type="PANTHER" id="PTHR11972">
    <property type="entry name" value="NADPH OXIDASE"/>
    <property type="match status" value="1"/>
</dbReference>
<dbReference type="EMBL" id="JBJJXI010000040">
    <property type="protein sequence ID" value="KAL3402089.1"/>
    <property type="molecule type" value="Genomic_DNA"/>
</dbReference>
<feature type="domain" description="EF-hand" evidence="11">
    <location>
        <begin position="221"/>
        <end position="255"/>
    </location>
</feature>
<dbReference type="InterPro" id="IPR017938">
    <property type="entry name" value="Riboflavin_synthase-like_b-brl"/>
</dbReference>
<dbReference type="PROSITE" id="PS50222">
    <property type="entry name" value="EF_HAND_2"/>
    <property type="match status" value="3"/>
</dbReference>
<evidence type="ECO:0000256" key="7">
    <source>
        <dbReference type="ARBA" id="ARBA00022989"/>
    </source>
</evidence>
<keyword evidence="9 10" id="KW-0472">Membrane</keyword>
<dbReference type="InterPro" id="IPR017927">
    <property type="entry name" value="FAD-bd_FR_type"/>
</dbReference>
<dbReference type="PROSITE" id="PS51384">
    <property type="entry name" value="FAD_FR"/>
    <property type="match status" value="1"/>
</dbReference>
<dbReference type="PROSITE" id="PS00018">
    <property type="entry name" value="EF_HAND_1"/>
    <property type="match status" value="1"/>
</dbReference>
<dbReference type="SUPFAM" id="SSF47473">
    <property type="entry name" value="EF-hand"/>
    <property type="match status" value="2"/>
</dbReference>
<feature type="transmembrane region" description="Helical" evidence="10">
    <location>
        <begin position="376"/>
        <end position="395"/>
    </location>
</feature>
<feature type="transmembrane region" description="Helical" evidence="10">
    <location>
        <begin position="407"/>
        <end position="431"/>
    </location>
</feature>
<feature type="transmembrane region" description="Helical" evidence="10">
    <location>
        <begin position="452"/>
        <end position="475"/>
    </location>
</feature>
<keyword evidence="6" id="KW-0521">NADP</keyword>
<dbReference type="InterPro" id="IPR013130">
    <property type="entry name" value="Fe3_Rdtase_TM_dom"/>
</dbReference>
<comment type="caution">
    <text evidence="13">The sequence shown here is derived from an EMBL/GenBank/DDBJ whole genome shotgun (WGS) entry which is preliminary data.</text>
</comment>
<evidence type="ECO:0000313" key="13">
    <source>
        <dbReference type="EMBL" id="KAL3402089.1"/>
    </source>
</evidence>
<dbReference type="Gene3D" id="3.40.50.80">
    <property type="entry name" value="Nucleotide-binding domain of ferredoxin-NADP reductase (FNR) module"/>
    <property type="match status" value="1"/>
</dbReference>
<dbReference type="Gene3D" id="2.40.30.10">
    <property type="entry name" value="Translation factors"/>
    <property type="match status" value="1"/>
</dbReference>
<evidence type="ECO:0000256" key="5">
    <source>
        <dbReference type="ARBA" id="ARBA00022837"/>
    </source>
</evidence>
<keyword evidence="5" id="KW-0106">Calcium</keyword>
<sequence>MSSATTTQPIKTDPITADPLTTDSIKTELITAEPVKGYEFENKKAVTKLHENTWMSLIEQCITILSEKNIYATDEFKNLFQNEEFITKVFQLFDQDMDGVIKQDDWMKKIRLLVSNKDKLDRIESIIIEIVKKEPINFSTFKKVFDNTKFLKNFMLLLSSGRKSHVTATEISFFLMSMTDPRNTYDFNLKIFKHLKKLYLDHTSNPRGMTLKEFMTLVNIKTDTFGKRIFALFDKDGSDFMTWPEFMDSMQCYSGKQQDKLRFLFNMYDSDGNGLISQEELAAFLKDSMAENGITLDEHITHGLASALFADANPNKQTGITFEALKNQIEKHDGLLENLTICSDKLLVTPGSDESKSFFDKFKLPRKLQSSYIKNNYIKITFLAMYVLTNLIIFVSRAYQYKDNNGYFILAKACGRCLSFNIPFSFILMLRQCITFLRNRGFNNYLPLDHHIYLHKLTGINITILSIVHTVMHFGNLIYKMDTNGFSVPFRELTTGILLLLCLIILFIFSLPFIRQKASFEIFYRTHLLCMLFIAVGTIGHVTAFYYWISGPLALFIIEFFYRHASQVSEKGKTYSTEGVLLPSRVTHLRIKKPRNFDFRPGDYVFVNIPVIAYWEWHPFTISSAPEEKDYFSLHIRGVGGWTNNLYSYLEQEYIHNPKYRNRPVDKYRASVGPPKKVDITEEDSKAFDNLAFVPDNEPSSSNIKSFSPSFKIEKETDDKVVDLPIRRKSETSIDPKKPFEKMKSLSTIKLNLERDRPKFKAVVRAQTENHFKQLKGVNFSSFERSFRYKRNVPDVITFPIPKTDDEIEDKTADVLIRNDISLDTICNSPHTRIHTSNQQQYRVATISELEEGRVRYKRNCTNQDEEKPFIVNIQGPFGTPSSHIFQAQHAVIIATGIGVTPFASILQSIMHRYKTKSNSMKLQKVDFFWLNRSQHSFEWFVDLLTQLEIDQAENESKHRDEDGKTTVERFLEMHMYVTSAPAKTDMKAVALNMGLDLLFQKEKLDFITGLKTRSKTGRPDWDEVFQELKNKQKGKITVFYCGPPQLGRILRKRCEKVGFGFRKESF</sequence>
<dbReference type="Gene3D" id="1.10.238.10">
    <property type="entry name" value="EF-hand"/>
    <property type="match status" value="1"/>
</dbReference>
<feature type="transmembrane region" description="Helical" evidence="10">
    <location>
        <begin position="495"/>
        <end position="514"/>
    </location>
</feature>
<keyword evidence="3 10" id="KW-0812">Transmembrane</keyword>
<dbReference type="PANTHER" id="PTHR11972:SF58">
    <property type="entry name" value="NADPH OXIDASE 5"/>
    <property type="match status" value="1"/>
</dbReference>
<evidence type="ECO:0000256" key="8">
    <source>
        <dbReference type="ARBA" id="ARBA00023002"/>
    </source>
</evidence>
<feature type="domain" description="FAD-binding FR-type" evidence="12">
    <location>
        <begin position="561"/>
        <end position="681"/>
    </location>
</feature>
<dbReference type="InterPro" id="IPR011992">
    <property type="entry name" value="EF-hand-dom_pair"/>
</dbReference>
<proteinExistence type="predicted"/>
<protein>
    <recommendedName>
        <fullName evidence="15">NADPH oxidase 5</fullName>
    </recommendedName>
</protein>
<dbReference type="Proteomes" id="UP001627154">
    <property type="component" value="Unassembled WGS sequence"/>
</dbReference>
<keyword evidence="14" id="KW-1185">Reference proteome</keyword>
<dbReference type="Pfam" id="PF08030">
    <property type="entry name" value="NAD_binding_6"/>
    <property type="match status" value="1"/>
</dbReference>
<dbReference type="GO" id="GO:0016491">
    <property type="term" value="F:oxidoreductase activity"/>
    <property type="evidence" value="ECO:0007669"/>
    <property type="project" value="UniProtKB-KW"/>
</dbReference>
<keyword evidence="7 10" id="KW-1133">Transmembrane helix</keyword>
<dbReference type="AlphaFoldDB" id="A0ABD2XAX1"/>
<dbReference type="CDD" id="cd06186">
    <property type="entry name" value="NOX_Duox_like_FAD_NADP"/>
    <property type="match status" value="2"/>
</dbReference>
<dbReference type="InterPro" id="IPR039261">
    <property type="entry name" value="FNR_nucleotide-bd"/>
</dbReference>
<dbReference type="Pfam" id="PF13405">
    <property type="entry name" value="EF-hand_6"/>
    <property type="match status" value="1"/>
</dbReference>
<feature type="transmembrane region" description="Helical" evidence="10">
    <location>
        <begin position="526"/>
        <end position="549"/>
    </location>
</feature>
<evidence type="ECO:0000259" key="11">
    <source>
        <dbReference type="PROSITE" id="PS50222"/>
    </source>
</evidence>
<dbReference type="SUPFAM" id="SSF63380">
    <property type="entry name" value="Riboflavin synthase domain-like"/>
    <property type="match status" value="1"/>
</dbReference>
<evidence type="ECO:0000256" key="10">
    <source>
        <dbReference type="SAM" id="Phobius"/>
    </source>
</evidence>
<evidence type="ECO:0000256" key="3">
    <source>
        <dbReference type="ARBA" id="ARBA00022692"/>
    </source>
</evidence>
<feature type="domain" description="EF-hand" evidence="11">
    <location>
        <begin position="81"/>
        <end position="116"/>
    </location>
</feature>
<evidence type="ECO:0000256" key="4">
    <source>
        <dbReference type="ARBA" id="ARBA00022827"/>
    </source>
</evidence>
<dbReference type="SFLD" id="SFLDG01169">
    <property type="entry name" value="NADPH_oxidase_subgroup_(NOX)"/>
    <property type="match status" value="1"/>
</dbReference>
<evidence type="ECO:0000256" key="1">
    <source>
        <dbReference type="ARBA" id="ARBA00004141"/>
    </source>
</evidence>
<dbReference type="InterPro" id="IPR013112">
    <property type="entry name" value="FAD-bd_8"/>
</dbReference>
<name>A0ABD2XAX1_9HYME</name>
<dbReference type="Pfam" id="PF08022">
    <property type="entry name" value="FAD_binding_8"/>
    <property type="match status" value="1"/>
</dbReference>
<evidence type="ECO:0000256" key="9">
    <source>
        <dbReference type="ARBA" id="ARBA00023136"/>
    </source>
</evidence>
<reference evidence="13 14" key="1">
    <citation type="journal article" date="2024" name="bioRxiv">
        <title>A reference genome for Trichogramma kaykai: A tiny desert-dwelling parasitoid wasp with competing sex-ratio distorters.</title>
        <authorList>
            <person name="Culotta J."/>
            <person name="Lindsey A.R."/>
        </authorList>
    </citation>
    <scope>NUCLEOTIDE SEQUENCE [LARGE SCALE GENOMIC DNA]</scope>
    <source>
        <strain evidence="13 14">KSX58</strain>
    </source>
</reference>
<accession>A0ABD2XAX1</accession>
<evidence type="ECO:0008006" key="15">
    <source>
        <dbReference type="Google" id="ProtNLM"/>
    </source>
</evidence>
<organism evidence="13 14">
    <name type="scientific">Trichogramma kaykai</name>
    <dbReference type="NCBI Taxonomy" id="54128"/>
    <lineage>
        <taxon>Eukaryota</taxon>
        <taxon>Metazoa</taxon>
        <taxon>Ecdysozoa</taxon>
        <taxon>Arthropoda</taxon>
        <taxon>Hexapoda</taxon>
        <taxon>Insecta</taxon>
        <taxon>Pterygota</taxon>
        <taxon>Neoptera</taxon>
        <taxon>Endopterygota</taxon>
        <taxon>Hymenoptera</taxon>
        <taxon>Apocrita</taxon>
        <taxon>Proctotrupomorpha</taxon>
        <taxon>Chalcidoidea</taxon>
        <taxon>Trichogrammatidae</taxon>
        <taxon>Trichogramma</taxon>
    </lineage>
</organism>
<evidence type="ECO:0000256" key="2">
    <source>
        <dbReference type="ARBA" id="ARBA00022630"/>
    </source>
</evidence>
<dbReference type="InterPro" id="IPR013121">
    <property type="entry name" value="Fe_red_NAD-bd_6"/>
</dbReference>
<comment type="subcellular location">
    <subcellularLocation>
        <location evidence="1">Membrane</location>
        <topology evidence="1">Multi-pass membrane protein</topology>
    </subcellularLocation>
</comment>
<evidence type="ECO:0000256" key="6">
    <source>
        <dbReference type="ARBA" id="ARBA00022857"/>
    </source>
</evidence>
<keyword evidence="8" id="KW-0560">Oxidoreductase</keyword>
<evidence type="ECO:0000313" key="14">
    <source>
        <dbReference type="Proteomes" id="UP001627154"/>
    </source>
</evidence>
<dbReference type="InterPro" id="IPR050369">
    <property type="entry name" value="RBOH/FRE"/>
</dbReference>
<dbReference type="FunFam" id="2.40.30.10:FF:000056">
    <property type="entry name" value="NADPH oxidase 5"/>
    <property type="match status" value="1"/>
</dbReference>
<evidence type="ECO:0000259" key="12">
    <source>
        <dbReference type="PROSITE" id="PS51384"/>
    </source>
</evidence>
<keyword evidence="2" id="KW-0285">Flavoprotein</keyword>
<dbReference type="CDD" id="cd00051">
    <property type="entry name" value="EFh"/>
    <property type="match status" value="1"/>
</dbReference>
<feature type="domain" description="EF-hand" evidence="11">
    <location>
        <begin position="256"/>
        <end position="291"/>
    </location>
</feature>
<keyword evidence="4" id="KW-0274">FAD</keyword>
<dbReference type="InterPro" id="IPR002048">
    <property type="entry name" value="EF_hand_dom"/>
</dbReference>
<dbReference type="InterPro" id="IPR018247">
    <property type="entry name" value="EF_Hand_1_Ca_BS"/>
</dbReference>
<gene>
    <name evidence="13" type="ORF">TKK_004916</name>
</gene>
<dbReference type="SMART" id="SM00054">
    <property type="entry name" value="EFh"/>
    <property type="match status" value="3"/>
</dbReference>
<dbReference type="GO" id="GO:0016020">
    <property type="term" value="C:membrane"/>
    <property type="evidence" value="ECO:0007669"/>
    <property type="project" value="UniProtKB-SubCell"/>
</dbReference>
<dbReference type="SUPFAM" id="SSF52343">
    <property type="entry name" value="Ferredoxin reductase-like, C-terminal NADP-linked domain"/>
    <property type="match status" value="1"/>
</dbReference>
<dbReference type="SFLD" id="SFLDS00052">
    <property type="entry name" value="Ferric_Reductase_Domain"/>
    <property type="match status" value="1"/>
</dbReference>